<dbReference type="Pfam" id="PF17921">
    <property type="entry name" value="Integrase_H2C2"/>
    <property type="match status" value="1"/>
</dbReference>
<dbReference type="InterPro" id="IPR036397">
    <property type="entry name" value="RNaseH_sf"/>
</dbReference>
<dbReference type="PANTHER" id="PTHR37984">
    <property type="entry name" value="PROTEIN CBG26694"/>
    <property type="match status" value="1"/>
</dbReference>
<protein>
    <recommendedName>
        <fullName evidence="1">RNA-directed DNA polymerase</fullName>
        <ecNumber evidence="1">2.7.7.49</ecNumber>
    </recommendedName>
</protein>
<reference evidence="10 11" key="1">
    <citation type="journal article" date="2012" name="Nat. Biotechnol.">
        <title>Draft genome sequence of pigeonpea (Cajanus cajan), an orphan legume crop of resource-poor farmers.</title>
        <authorList>
            <person name="Varshney R.K."/>
            <person name="Chen W."/>
            <person name="Li Y."/>
            <person name="Bharti A.K."/>
            <person name="Saxena R.K."/>
            <person name="Schlueter J.A."/>
            <person name="Donoghue M.T."/>
            <person name="Azam S."/>
            <person name="Fan G."/>
            <person name="Whaley A.M."/>
            <person name="Farmer A.D."/>
            <person name="Sheridan J."/>
            <person name="Iwata A."/>
            <person name="Tuteja R."/>
            <person name="Penmetsa R.V."/>
            <person name="Wu W."/>
            <person name="Upadhyaya H.D."/>
            <person name="Yang S.P."/>
            <person name="Shah T."/>
            <person name="Saxena K.B."/>
            <person name="Michael T."/>
            <person name="McCombie W.R."/>
            <person name="Yang B."/>
            <person name="Zhang G."/>
            <person name="Yang H."/>
            <person name="Wang J."/>
            <person name="Spillane C."/>
            <person name="Cook D.R."/>
            <person name="May G.D."/>
            <person name="Xu X."/>
            <person name="Jackson S.A."/>
        </authorList>
    </citation>
    <scope>NUCLEOTIDE SEQUENCE [LARGE SCALE GENOMIC DNA]</scope>
    <source>
        <strain evidence="11">cv. Asha</strain>
    </source>
</reference>
<dbReference type="Pfam" id="PF00078">
    <property type="entry name" value="RVT_1"/>
    <property type="match status" value="1"/>
</dbReference>
<evidence type="ECO:0000256" key="8">
    <source>
        <dbReference type="SAM" id="Coils"/>
    </source>
</evidence>
<dbReference type="Gramene" id="C.cajan_10318.t">
    <property type="protein sequence ID" value="C.cajan_10318.t"/>
    <property type="gene ID" value="C.cajan_10318"/>
</dbReference>
<keyword evidence="7" id="KW-0695">RNA-directed DNA polymerase</keyword>
<dbReference type="InterPro" id="IPR000477">
    <property type="entry name" value="RT_dom"/>
</dbReference>
<feature type="coiled-coil region" evidence="8">
    <location>
        <begin position="211"/>
        <end position="255"/>
    </location>
</feature>
<dbReference type="CDD" id="cd01647">
    <property type="entry name" value="RT_LTR"/>
    <property type="match status" value="1"/>
</dbReference>
<dbReference type="Gene3D" id="1.10.340.70">
    <property type="match status" value="1"/>
</dbReference>
<dbReference type="GO" id="GO:0003676">
    <property type="term" value="F:nucleic acid binding"/>
    <property type="evidence" value="ECO:0007669"/>
    <property type="project" value="InterPro"/>
</dbReference>
<accession>A0A151TWA1</accession>
<dbReference type="SUPFAM" id="SSF50630">
    <property type="entry name" value="Acid proteases"/>
    <property type="match status" value="1"/>
</dbReference>
<dbReference type="EMBL" id="CM003605">
    <property type="protein sequence ID" value="KYP71359.1"/>
    <property type="molecule type" value="Genomic_DNA"/>
</dbReference>
<dbReference type="Pfam" id="PF00665">
    <property type="entry name" value="rve"/>
    <property type="match status" value="1"/>
</dbReference>
<evidence type="ECO:0000313" key="11">
    <source>
        <dbReference type="Proteomes" id="UP000075243"/>
    </source>
</evidence>
<dbReference type="InterPro" id="IPR021109">
    <property type="entry name" value="Peptidase_aspartic_dom_sf"/>
</dbReference>
<dbReference type="InterPro" id="IPR043128">
    <property type="entry name" value="Rev_trsase/Diguanyl_cyclase"/>
</dbReference>
<dbReference type="Gene3D" id="3.10.10.10">
    <property type="entry name" value="HIV Type 1 Reverse Transcriptase, subunit A, domain 1"/>
    <property type="match status" value="1"/>
</dbReference>
<dbReference type="GO" id="GO:0004519">
    <property type="term" value="F:endonuclease activity"/>
    <property type="evidence" value="ECO:0007669"/>
    <property type="project" value="UniProtKB-KW"/>
</dbReference>
<keyword evidence="5" id="KW-0255">Endonuclease</keyword>
<name>A0A151TWA1_CAJCA</name>
<evidence type="ECO:0000259" key="9">
    <source>
        <dbReference type="PROSITE" id="PS50994"/>
    </source>
</evidence>
<dbReference type="SUPFAM" id="SSF56672">
    <property type="entry name" value="DNA/RNA polymerases"/>
    <property type="match status" value="1"/>
</dbReference>
<evidence type="ECO:0000256" key="7">
    <source>
        <dbReference type="ARBA" id="ARBA00022918"/>
    </source>
</evidence>
<dbReference type="Gene3D" id="2.40.70.10">
    <property type="entry name" value="Acid Proteases"/>
    <property type="match status" value="1"/>
</dbReference>
<dbReference type="GO" id="GO:0003964">
    <property type="term" value="F:RNA-directed DNA polymerase activity"/>
    <property type="evidence" value="ECO:0007669"/>
    <property type="project" value="UniProtKB-KW"/>
</dbReference>
<keyword evidence="3" id="KW-0548">Nucleotidyltransferase</keyword>
<keyword evidence="11" id="KW-1185">Reference proteome</keyword>
<evidence type="ECO:0000256" key="3">
    <source>
        <dbReference type="ARBA" id="ARBA00022695"/>
    </source>
</evidence>
<dbReference type="InterPro" id="IPR043502">
    <property type="entry name" value="DNA/RNA_pol_sf"/>
</dbReference>
<proteinExistence type="predicted"/>
<evidence type="ECO:0000256" key="4">
    <source>
        <dbReference type="ARBA" id="ARBA00022722"/>
    </source>
</evidence>
<feature type="domain" description="Integrase catalytic" evidence="9">
    <location>
        <begin position="759"/>
        <end position="856"/>
    </location>
</feature>
<dbReference type="PANTHER" id="PTHR37984:SF5">
    <property type="entry name" value="PROTEIN NYNRIN-LIKE"/>
    <property type="match status" value="1"/>
</dbReference>
<keyword evidence="8" id="KW-0175">Coiled coil</keyword>
<dbReference type="AlphaFoldDB" id="A0A151TWA1"/>
<evidence type="ECO:0000256" key="5">
    <source>
        <dbReference type="ARBA" id="ARBA00022759"/>
    </source>
</evidence>
<sequence length="957" mass="110190">MKELLSKKRRFIEEETIELEASCSAIIQKSLPQKSKDPDSFTIPVTIGTLPVGKALLDLGASINLMPLSMMRRIGDLEARPTRMTLQLADRSIKYPHGVIEDVLVKVDKFMFPVDFVVMDMEEDIEVPLILGRPFMKIAKVIIDVDDGKLKVRVQDEEVNFNVFEAMQYPNDKNDCMRVNILDDVIFTASSQIHSQSPLEKALIEAFEFLNDEEEKEIEACLRNLNSTKEVLERNIKLEELHESLRSEEQKLELKVLPSHLKYVFLEEGNNKPVIISSSLSDNEEKRLIEVLQLNREAIGWTLSDLKGISPSYCMHKIHTEQDYRPVAQLQRRLNPTMKEVVKTEVQKLLEAGMIYPISDSAWVSPVQLVPKKGGMTVIHNEKNELIPTRTVTGWRMCIDYRKLNKATRKDHFPLPFMDQMLEQLAGQAYYCFLDGYSVFMDDFSVFGSSFDTCLGNLNTVLKRCVETNLVLNWEKCHFMVTEGIVLGHKISCRGIEVDKAKIEVIEKLPPPVNVKGIRSFLGHAGKVLNDTQANYATTEKELLAIVYALEKFRAYLIGSKIIVFTDHPAIKYLLTKYDSKPRLIRWILLLLEFDLEIKDKKGCENNVADHLSRLVNNEVTTLEPELSEEFPDEKLLSIQERPWFADMANFKAAGVIPEDLNCHQRKKMINDAKLYVWDDPHLFKIGADNLLRRCVTKEEAKDILWHCHNSPYGGHFNGERTTVKVLQSGFFWPTLFKDAYEYVQRCDSYQRSGTISKRHEMPLQNIQEVEVFDCWGIDFIGPLPTSFSNEYILLVVEYVSRWVEAIPTQKADAKTVIKFLKKNIFYRFGTPRVLISDGGSHFCNDQLKKALEHYGRILEKTVATSRKDWASKLDEVLWAYRTAFKTPTSLSPFQLVYGKACHLSVELEHKAFWALKLLNFDPKSCGEKRKSQVHELEEMRLNAYQSSRQYKERVIS</sequence>
<dbReference type="InterPro" id="IPR050951">
    <property type="entry name" value="Retrovirus_Pol_polyprotein"/>
</dbReference>
<evidence type="ECO:0000256" key="1">
    <source>
        <dbReference type="ARBA" id="ARBA00012493"/>
    </source>
</evidence>
<evidence type="ECO:0000256" key="6">
    <source>
        <dbReference type="ARBA" id="ARBA00022801"/>
    </source>
</evidence>
<dbReference type="InterPro" id="IPR001584">
    <property type="entry name" value="Integrase_cat-core"/>
</dbReference>
<gene>
    <name evidence="10" type="ORF">KK1_010618</name>
</gene>
<dbReference type="Gene3D" id="3.30.70.270">
    <property type="match status" value="1"/>
</dbReference>
<dbReference type="CDD" id="cd00303">
    <property type="entry name" value="retropepsin_like"/>
    <property type="match status" value="1"/>
</dbReference>
<dbReference type="InterPro" id="IPR041373">
    <property type="entry name" value="RT_RNaseH"/>
</dbReference>
<keyword evidence="4" id="KW-0540">Nuclease</keyword>
<dbReference type="PROSITE" id="PS50994">
    <property type="entry name" value="INTEGRASE"/>
    <property type="match status" value="1"/>
</dbReference>
<dbReference type="Pfam" id="PF13650">
    <property type="entry name" value="Asp_protease_2"/>
    <property type="match status" value="1"/>
</dbReference>
<keyword evidence="6" id="KW-0378">Hydrolase</keyword>
<dbReference type="GO" id="GO:0016787">
    <property type="term" value="F:hydrolase activity"/>
    <property type="evidence" value="ECO:0007669"/>
    <property type="project" value="UniProtKB-KW"/>
</dbReference>
<dbReference type="SUPFAM" id="SSF53098">
    <property type="entry name" value="Ribonuclease H-like"/>
    <property type="match status" value="1"/>
</dbReference>
<dbReference type="InterPro" id="IPR012337">
    <property type="entry name" value="RNaseH-like_sf"/>
</dbReference>
<dbReference type="OMA" id="WAYENAK"/>
<dbReference type="InterPro" id="IPR041588">
    <property type="entry name" value="Integrase_H2C2"/>
</dbReference>
<organism evidence="10 11">
    <name type="scientific">Cajanus cajan</name>
    <name type="common">Pigeon pea</name>
    <name type="synonym">Cajanus indicus</name>
    <dbReference type="NCBI Taxonomy" id="3821"/>
    <lineage>
        <taxon>Eukaryota</taxon>
        <taxon>Viridiplantae</taxon>
        <taxon>Streptophyta</taxon>
        <taxon>Embryophyta</taxon>
        <taxon>Tracheophyta</taxon>
        <taxon>Spermatophyta</taxon>
        <taxon>Magnoliopsida</taxon>
        <taxon>eudicotyledons</taxon>
        <taxon>Gunneridae</taxon>
        <taxon>Pentapetalae</taxon>
        <taxon>rosids</taxon>
        <taxon>fabids</taxon>
        <taxon>Fabales</taxon>
        <taxon>Fabaceae</taxon>
        <taxon>Papilionoideae</taxon>
        <taxon>50 kb inversion clade</taxon>
        <taxon>NPAAA clade</taxon>
        <taxon>indigoferoid/millettioid clade</taxon>
        <taxon>Phaseoleae</taxon>
        <taxon>Cajanus</taxon>
    </lineage>
</organism>
<keyword evidence="2" id="KW-0808">Transferase</keyword>
<dbReference type="EC" id="2.7.7.49" evidence="1"/>
<dbReference type="Proteomes" id="UP000075243">
    <property type="component" value="Chromosome 3"/>
</dbReference>
<dbReference type="Gene3D" id="3.30.420.10">
    <property type="entry name" value="Ribonuclease H-like superfamily/Ribonuclease H"/>
    <property type="match status" value="2"/>
</dbReference>
<evidence type="ECO:0000256" key="2">
    <source>
        <dbReference type="ARBA" id="ARBA00022679"/>
    </source>
</evidence>
<evidence type="ECO:0000313" key="10">
    <source>
        <dbReference type="EMBL" id="KYP71359.1"/>
    </source>
</evidence>
<dbReference type="GO" id="GO:0015074">
    <property type="term" value="P:DNA integration"/>
    <property type="evidence" value="ECO:0007669"/>
    <property type="project" value="InterPro"/>
</dbReference>
<dbReference type="CDD" id="cd09274">
    <property type="entry name" value="RNase_HI_RT_Ty3"/>
    <property type="match status" value="1"/>
</dbReference>
<dbReference type="Pfam" id="PF17917">
    <property type="entry name" value="RT_RNaseH"/>
    <property type="match status" value="1"/>
</dbReference>